<evidence type="ECO:0000259" key="4">
    <source>
        <dbReference type="Pfam" id="PF25597"/>
    </source>
</evidence>
<dbReference type="InterPro" id="IPR057670">
    <property type="entry name" value="SH3_retrovirus"/>
</dbReference>
<gene>
    <name evidence="6" type="primary">LOC113851952</name>
</gene>
<evidence type="ECO:0000313" key="5">
    <source>
        <dbReference type="Proteomes" id="UP000694853"/>
    </source>
</evidence>
<dbReference type="PANTHER" id="PTHR42648">
    <property type="entry name" value="TRANSPOSASE, PUTATIVE-RELATED"/>
    <property type="match status" value="1"/>
</dbReference>
<evidence type="ECO:0000259" key="2">
    <source>
        <dbReference type="Pfam" id="PF13976"/>
    </source>
</evidence>
<accession>A0A8B8K2Z1</accession>
<dbReference type="InterPro" id="IPR036397">
    <property type="entry name" value="RNaseH_sf"/>
</dbReference>
<dbReference type="GO" id="GO:0003676">
    <property type="term" value="F:nucleic acid binding"/>
    <property type="evidence" value="ECO:0007669"/>
    <property type="project" value="InterPro"/>
</dbReference>
<dbReference type="Pfam" id="PF25597">
    <property type="entry name" value="SH3_retrovirus"/>
    <property type="match status" value="1"/>
</dbReference>
<organism evidence="5 6">
    <name type="scientific">Abrus precatorius</name>
    <name type="common">Indian licorice</name>
    <name type="synonym">Glycine abrus</name>
    <dbReference type="NCBI Taxonomy" id="3816"/>
    <lineage>
        <taxon>Eukaryota</taxon>
        <taxon>Viridiplantae</taxon>
        <taxon>Streptophyta</taxon>
        <taxon>Embryophyta</taxon>
        <taxon>Tracheophyta</taxon>
        <taxon>Spermatophyta</taxon>
        <taxon>Magnoliopsida</taxon>
        <taxon>eudicotyledons</taxon>
        <taxon>Gunneridae</taxon>
        <taxon>Pentapetalae</taxon>
        <taxon>rosids</taxon>
        <taxon>fabids</taxon>
        <taxon>Fabales</taxon>
        <taxon>Fabaceae</taxon>
        <taxon>Papilionoideae</taxon>
        <taxon>50 kb inversion clade</taxon>
        <taxon>NPAAA clade</taxon>
        <taxon>indigoferoid/millettioid clade</taxon>
        <taxon>Abreae</taxon>
        <taxon>Abrus</taxon>
    </lineage>
</organism>
<reference evidence="6" key="2">
    <citation type="submission" date="2025-08" db="UniProtKB">
        <authorList>
            <consortium name="RefSeq"/>
        </authorList>
    </citation>
    <scope>IDENTIFICATION</scope>
    <source>
        <tissue evidence="6">Young leaves</tissue>
    </source>
</reference>
<reference evidence="5" key="1">
    <citation type="journal article" date="2019" name="Toxins">
        <title>Detection of Abrin-Like and Prepropulchellin-Like Toxin Genes and Transcripts Using Whole Genome Sequencing and Full-Length Transcript Sequencing of Abrus precatorius.</title>
        <authorList>
            <person name="Hovde B.T."/>
            <person name="Daligault H.E."/>
            <person name="Hanschen E.R."/>
            <person name="Kunde Y.A."/>
            <person name="Johnson M.B."/>
            <person name="Starkenburg S.R."/>
            <person name="Johnson S.L."/>
        </authorList>
    </citation>
    <scope>NUCLEOTIDE SEQUENCE [LARGE SCALE GENOMIC DNA]</scope>
</reference>
<evidence type="ECO:0000313" key="6">
    <source>
        <dbReference type="RefSeq" id="XP_027338026.1"/>
    </source>
</evidence>
<evidence type="ECO:0000259" key="3">
    <source>
        <dbReference type="Pfam" id="PF22936"/>
    </source>
</evidence>
<dbReference type="Pfam" id="PF13976">
    <property type="entry name" value="gag_pre-integrs"/>
    <property type="match status" value="1"/>
</dbReference>
<dbReference type="InterPro" id="IPR054722">
    <property type="entry name" value="PolX-like_BBD"/>
</dbReference>
<dbReference type="Proteomes" id="UP000694853">
    <property type="component" value="Unplaced"/>
</dbReference>
<keyword evidence="5" id="KW-1185">Reference proteome</keyword>
<dbReference type="InterPro" id="IPR025724">
    <property type="entry name" value="GAG-pre-integrase_dom"/>
</dbReference>
<proteinExistence type="predicted"/>
<dbReference type="SUPFAM" id="SSF53098">
    <property type="entry name" value="Ribonuclease H-like"/>
    <property type="match status" value="1"/>
</dbReference>
<dbReference type="GO" id="GO:0006508">
    <property type="term" value="P:proteolysis"/>
    <property type="evidence" value="ECO:0007669"/>
    <property type="project" value="UniProtKB-KW"/>
</dbReference>
<keyword evidence="1" id="KW-0378">Hydrolase</keyword>
<sequence>MDGTIKQPEEESPDLEDWWTNNSLLVSWIMNTIEPALRSTISHMEVARDLWEDIKERFSVPNGPRIQQLKVELIECKQKGLAIVTYFGRLKRLWEELGNYDQIPECKCGKCICNLGGTLAKKREEEKVHQFLMGLDEVAYGINNVQTKEERGEVMSFAIQAVSKSRNKIDGKDKAMVCSHYGRQDMTQIVAFNWLIIQIGAVIALVGLAEELHISTSGTIMNDVNLEGEKVDISGLNSEQWQTLMHLLHNAKIGATELFMNLIIDTGASHHMTGSLDYLFDVRDIVECSMGLPDGNHTTTTKEGTMVLCDTLKLTNVFYVPNLHCNLISVSQLIDESNCPIWFTNEFCVIQDHTLRMVIGVGERREVQVKGTNSLNLWHKRLGHPSFKVVGFAPHVGKGKTSDETCDICLRAKQTRDGFPISESKVIRNFQLIHCDLWGPYKTTATCGVRYFLTIVDDHSRAVWIYLLIDKKEVSMNLHNFLLGRMHLTARYLINRTPSMLLQGKTPYEILHSKSPSLDHLRVFGCLCYVHNQNHKGDKFASRSRKCVFMGYPYGKKGWRVYDTEANMFLISQDVAKTSFRVLVLLTSKVHLCTMMFLLIRL</sequence>
<dbReference type="Gene3D" id="3.30.420.10">
    <property type="entry name" value="Ribonuclease H-like superfamily/Ribonuclease H"/>
    <property type="match status" value="1"/>
</dbReference>
<feature type="domain" description="Retrovirus-related Pol polyprotein from transposon TNT 1-94-like beta-barrel" evidence="3">
    <location>
        <begin position="263"/>
        <end position="336"/>
    </location>
</feature>
<dbReference type="OrthoDB" id="1929700at2759"/>
<dbReference type="GO" id="GO:0008233">
    <property type="term" value="F:peptidase activity"/>
    <property type="evidence" value="ECO:0007669"/>
    <property type="project" value="UniProtKB-KW"/>
</dbReference>
<dbReference type="PANTHER" id="PTHR42648:SF31">
    <property type="entry name" value="RNA-DIRECTED DNA POLYMERASE"/>
    <property type="match status" value="1"/>
</dbReference>
<dbReference type="Pfam" id="PF22936">
    <property type="entry name" value="Pol_BBD"/>
    <property type="match status" value="1"/>
</dbReference>
<dbReference type="KEGG" id="aprc:113851952"/>
<name>A0A8B8K2Z1_ABRPR</name>
<dbReference type="AlphaFoldDB" id="A0A8B8K2Z1"/>
<dbReference type="RefSeq" id="XP_027338026.1">
    <property type="nucleotide sequence ID" value="XM_027482225.1"/>
</dbReference>
<feature type="domain" description="Retroviral polymerase SH3-like" evidence="4">
    <location>
        <begin position="526"/>
        <end position="575"/>
    </location>
</feature>
<evidence type="ECO:0000256" key="1">
    <source>
        <dbReference type="ARBA" id="ARBA00022670"/>
    </source>
</evidence>
<protein>
    <submittedName>
        <fullName evidence="6">Uncharacterized protein LOC113851952</fullName>
    </submittedName>
</protein>
<dbReference type="InterPro" id="IPR039537">
    <property type="entry name" value="Retrotran_Ty1/copia-like"/>
</dbReference>
<feature type="domain" description="GAG-pre-integrase" evidence="2">
    <location>
        <begin position="371"/>
        <end position="414"/>
    </location>
</feature>
<dbReference type="InterPro" id="IPR012337">
    <property type="entry name" value="RNaseH-like_sf"/>
</dbReference>
<dbReference type="GeneID" id="113851952"/>
<keyword evidence="1" id="KW-0645">Protease</keyword>